<dbReference type="Gene3D" id="1.10.260.40">
    <property type="entry name" value="lambda repressor-like DNA-binding domains"/>
    <property type="match status" value="1"/>
</dbReference>
<evidence type="ECO:0000259" key="2">
    <source>
        <dbReference type="PROSITE" id="PS50943"/>
    </source>
</evidence>
<dbReference type="AlphaFoldDB" id="A0A3M3I3R2"/>
<dbReference type="CDD" id="cd00093">
    <property type="entry name" value="HTH_XRE"/>
    <property type="match status" value="1"/>
</dbReference>
<sequence>MSIGENIKQKRESLNISQKTLADALGSGINTVASWEKDVSSPPGNKVAEMAKIFGCSTDEILLERNQRDLAPEMRALFRRFADLPDEMKPLVRGMMSAVLASIEEEASRKQSA</sequence>
<dbReference type="RefSeq" id="WP_183131863.1">
    <property type="nucleotide sequence ID" value="NZ_RBOQ01000165.1"/>
</dbReference>
<evidence type="ECO:0000256" key="1">
    <source>
        <dbReference type="ARBA" id="ARBA00023125"/>
    </source>
</evidence>
<evidence type="ECO:0000313" key="4">
    <source>
        <dbReference type="Proteomes" id="UP000273536"/>
    </source>
</evidence>
<dbReference type="GO" id="GO:0003677">
    <property type="term" value="F:DNA binding"/>
    <property type="evidence" value="ECO:0007669"/>
    <property type="project" value="UniProtKB-KW"/>
</dbReference>
<dbReference type="Proteomes" id="UP000273536">
    <property type="component" value="Unassembled WGS sequence"/>
</dbReference>
<dbReference type="PROSITE" id="PS50943">
    <property type="entry name" value="HTH_CROC1"/>
    <property type="match status" value="1"/>
</dbReference>
<comment type="caution">
    <text evidence="3">The sequence shown here is derived from an EMBL/GenBank/DDBJ whole genome shotgun (WGS) entry which is preliminary data.</text>
</comment>
<feature type="domain" description="HTH cro/C1-type" evidence="2">
    <location>
        <begin position="7"/>
        <end position="61"/>
    </location>
</feature>
<dbReference type="EMBL" id="RBPS01000400">
    <property type="protein sequence ID" value="RMO28427.1"/>
    <property type="molecule type" value="Genomic_DNA"/>
</dbReference>
<gene>
    <name evidence="3" type="ORF">ALQ42_200170</name>
</gene>
<evidence type="ECO:0000313" key="3">
    <source>
        <dbReference type="EMBL" id="RMO28427.1"/>
    </source>
</evidence>
<reference evidence="3 4" key="1">
    <citation type="submission" date="2018-08" db="EMBL/GenBank/DDBJ databases">
        <title>Recombination of ecologically and evolutionarily significant loci maintains genetic cohesion in the Pseudomonas syringae species complex.</title>
        <authorList>
            <person name="Dillon M."/>
            <person name="Thakur S."/>
            <person name="Almeida R.N.D."/>
            <person name="Weir B.S."/>
            <person name="Guttman D.S."/>
        </authorList>
    </citation>
    <scope>NUCLEOTIDE SEQUENCE [LARGE SCALE GENOMIC DNA]</scope>
    <source>
        <strain evidence="3 4">ICMP 6372</strain>
    </source>
</reference>
<accession>A0A3M3I3R2</accession>
<dbReference type="InterPro" id="IPR001387">
    <property type="entry name" value="Cro/C1-type_HTH"/>
</dbReference>
<dbReference type="InterPro" id="IPR010982">
    <property type="entry name" value="Lambda_DNA-bd_dom_sf"/>
</dbReference>
<dbReference type="Pfam" id="PF01381">
    <property type="entry name" value="HTH_3"/>
    <property type="match status" value="1"/>
</dbReference>
<protein>
    <recommendedName>
        <fullName evidence="2">HTH cro/C1-type domain-containing protein</fullName>
    </recommendedName>
</protein>
<proteinExistence type="predicted"/>
<organism evidence="3 4">
    <name type="scientific">Pseudomonas savastanoi pv. glycinea</name>
    <name type="common">Pseudomonas syringae pv. glycinea</name>
    <dbReference type="NCBI Taxonomy" id="318"/>
    <lineage>
        <taxon>Bacteria</taxon>
        <taxon>Pseudomonadati</taxon>
        <taxon>Pseudomonadota</taxon>
        <taxon>Gammaproteobacteria</taxon>
        <taxon>Pseudomonadales</taxon>
        <taxon>Pseudomonadaceae</taxon>
        <taxon>Pseudomonas</taxon>
    </lineage>
</organism>
<dbReference type="SMART" id="SM00530">
    <property type="entry name" value="HTH_XRE"/>
    <property type="match status" value="1"/>
</dbReference>
<name>A0A3M3I3R2_PSESG</name>
<dbReference type="PANTHER" id="PTHR46558">
    <property type="entry name" value="TRACRIPTIONAL REGULATORY PROTEIN-RELATED-RELATED"/>
    <property type="match status" value="1"/>
</dbReference>
<keyword evidence="1" id="KW-0238">DNA-binding</keyword>
<dbReference type="PANTHER" id="PTHR46558:SF4">
    <property type="entry name" value="DNA-BIDING PHAGE PROTEIN"/>
    <property type="match status" value="1"/>
</dbReference>
<dbReference type="SUPFAM" id="SSF47413">
    <property type="entry name" value="lambda repressor-like DNA-binding domains"/>
    <property type="match status" value="1"/>
</dbReference>